<evidence type="ECO:0000313" key="4">
    <source>
        <dbReference type="EMBL" id="PMC57813.1"/>
    </source>
</evidence>
<name>A0A2N6SL80_9LACT</name>
<proteinExistence type="inferred from homology"/>
<evidence type="ECO:0000259" key="2">
    <source>
        <dbReference type="Pfam" id="PF03749"/>
    </source>
</evidence>
<comment type="similarity">
    <text evidence="1">Belongs to the SfsA family.</text>
</comment>
<evidence type="ECO:0000259" key="3">
    <source>
        <dbReference type="Pfam" id="PF17746"/>
    </source>
</evidence>
<dbReference type="InterPro" id="IPR040452">
    <property type="entry name" value="SfsA_C"/>
</dbReference>
<feature type="domain" description="SfsA N-terminal OB" evidence="3">
    <location>
        <begin position="12"/>
        <end position="77"/>
    </location>
</feature>
<dbReference type="Gene3D" id="2.40.50.580">
    <property type="match status" value="1"/>
</dbReference>
<dbReference type="AlphaFoldDB" id="A0A2N6SL80"/>
<dbReference type="InterPro" id="IPR041465">
    <property type="entry name" value="SfsA_N"/>
</dbReference>
<dbReference type="NCBIfam" id="TIGR00230">
    <property type="entry name" value="sfsA"/>
    <property type="match status" value="1"/>
</dbReference>
<feature type="domain" description="Sugar fermentation stimulation protein C-terminal" evidence="2">
    <location>
        <begin position="81"/>
        <end position="219"/>
    </location>
</feature>
<gene>
    <name evidence="1 4" type="primary">sfsA</name>
    <name evidence="4" type="ORF">CJ205_07705</name>
</gene>
<protein>
    <recommendedName>
        <fullName evidence="1">Sugar fermentation stimulation protein homolog</fullName>
    </recommendedName>
</protein>
<dbReference type="InterPro" id="IPR005224">
    <property type="entry name" value="SfsA"/>
</dbReference>
<dbReference type="GO" id="GO:0003677">
    <property type="term" value="F:DNA binding"/>
    <property type="evidence" value="ECO:0007669"/>
    <property type="project" value="InterPro"/>
</dbReference>
<evidence type="ECO:0000256" key="1">
    <source>
        <dbReference type="HAMAP-Rule" id="MF_00095"/>
    </source>
</evidence>
<dbReference type="Proteomes" id="UP000235682">
    <property type="component" value="Unassembled WGS sequence"/>
</dbReference>
<dbReference type="Pfam" id="PF17746">
    <property type="entry name" value="SfsA_N"/>
    <property type="match status" value="1"/>
</dbReference>
<dbReference type="EMBL" id="PNHE01000044">
    <property type="protein sequence ID" value="PMC57813.1"/>
    <property type="molecule type" value="Genomic_DNA"/>
</dbReference>
<organism evidence="4 5">
    <name type="scientific">Dolosicoccus paucivorans</name>
    <dbReference type="NCBI Taxonomy" id="84521"/>
    <lineage>
        <taxon>Bacteria</taxon>
        <taxon>Bacillati</taxon>
        <taxon>Bacillota</taxon>
        <taxon>Bacilli</taxon>
        <taxon>Lactobacillales</taxon>
        <taxon>Aerococcaceae</taxon>
        <taxon>Dolosicoccus</taxon>
    </lineage>
</organism>
<keyword evidence="5" id="KW-1185">Reference proteome</keyword>
<dbReference type="STRING" id="84521.SAMN04487994_10303"/>
<dbReference type="HAMAP" id="MF_00095">
    <property type="entry name" value="SfsA"/>
    <property type="match status" value="1"/>
</dbReference>
<dbReference type="Pfam" id="PF03749">
    <property type="entry name" value="SfsA"/>
    <property type="match status" value="1"/>
</dbReference>
<sequence length="230" mass="26332">MHYPPLIKGTFIKRLNRFVAQCEIKGEVVNVHVPNTSRLTELQIEGTTVYVAPTDNPNRKTKYTLIHMEKKGVLINIDSQSPNQIVYEALKDNPALIGLTEPFKELKREAVFDRSRFDLYYETASGLKGFIEVKGVTYEEDEIAYFPGAPTTRGVKHLEQLIKAHYEGHNAHMIYCIQVPYVKRLDIYRSMDPNYYGAYLKAKEAGVNIHAFVCSVSEEVVQLEREVPHL</sequence>
<dbReference type="RefSeq" id="WP_102228028.1">
    <property type="nucleotide sequence ID" value="NZ_PNFY01000035.1"/>
</dbReference>
<dbReference type="Gene3D" id="3.40.1350.60">
    <property type="match status" value="1"/>
</dbReference>
<dbReference type="OrthoDB" id="9802365at2"/>
<dbReference type="PANTHER" id="PTHR30545:SF2">
    <property type="entry name" value="SUGAR FERMENTATION STIMULATION PROTEIN A"/>
    <property type="match status" value="1"/>
</dbReference>
<evidence type="ECO:0000313" key="5">
    <source>
        <dbReference type="Proteomes" id="UP000235682"/>
    </source>
</evidence>
<dbReference type="PANTHER" id="PTHR30545">
    <property type="entry name" value="SUGAR FERMENTATION STIMULATION PROTEIN A"/>
    <property type="match status" value="1"/>
</dbReference>
<dbReference type="CDD" id="cd22359">
    <property type="entry name" value="SfsA-like_bacterial"/>
    <property type="match status" value="1"/>
</dbReference>
<reference evidence="4 5" key="1">
    <citation type="submission" date="2017-09" db="EMBL/GenBank/DDBJ databases">
        <title>Bacterial strain isolated from the female urinary microbiota.</title>
        <authorList>
            <person name="Thomas-White K."/>
            <person name="Kumar N."/>
            <person name="Forster S."/>
            <person name="Putonti C."/>
            <person name="Lawley T."/>
            <person name="Wolfe A.J."/>
        </authorList>
    </citation>
    <scope>NUCLEOTIDE SEQUENCE [LARGE SCALE GENOMIC DNA]</scope>
    <source>
        <strain evidence="4 5">UMB0852</strain>
    </source>
</reference>
<comment type="caution">
    <text evidence="4">The sequence shown here is derived from an EMBL/GenBank/DDBJ whole genome shotgun (WGS) entry which is preliminary data.</text>
</comment>
<accession>A0A2N6SL80</accession>